<reference evidence="1" key="2">
    <citation type="submission" date="2015-04" db="UniProtKB">
        <authorList>
            <consortium name="EnsemblPlants"/>
        </authorList>
    </citation>
    <scope>IDENTIFICATION</scope>
</reference>
<reference evidence="1" key="3">
    <citation type="submission" date="2018-05" db="EMBL/GenBank/DDBJ databases">
        <title>OgluRS3 (Oryza glumaepatula Reference Sequence Version 3).</title>
        <authorList>
            <person name="Zhang J."/>
            <person name="Kudrna D."/>
            <person name="Lee S."/>
            <person name="Talag J."/>
            <person name="Welchert J."/>
            <person name="Wing R.A."/>
        </authorList>
    </citation>
    <scope>NUCLEOTIDE SEQUENCE [LARGE SCALE GENOMIC DNA]</scope>
</reference>
<protein>
    <submittedName>
        <fullName evidence="1">Uncharacterized protein</fullName>
    </submittedName>
</protein>
<dbReference type="Proteomes" id="UP000026961">
    <property type="component" value="Chromosome 1"/>
</dbReference>
<dbReference type="GO" id="GO:0032196">
    <property type="term" value="P:transposition"/>
    <property type="evidence" value="ECO:0007669"/>
    <property type="project" value="InterPro"/>
</dbReference>
<dbReference type="Gramene" id="OGLUM01G20550.1">
    <property type="protein sequence ID" value="OGLUM01G20550.1"/>
    <property type="gene ID" value="OGLUM01G20550"/>
</dbReference>
<sequence length="358" mass="41210">MVVDPPFPPLLEVRSIKKQEKQEDLHNLQGLGNYQKIEITPRGDIGFAYTDFKPEMDRQTGSVLGTSLRREYPGLVDEYAGPRRCPRKRLAISWAHYFGKKDRNGLTAGDRVKEEFWSFFSAHEDDMEELDKNIDNYCQARVPKILCQARVDAVKKYYGDGIKGKNASSIELNFEQYMTCKLDWINKEAWKCFCHWKSAKELKMHATGLDTYKVQMAGFKASLKGSGQIRSKKVLKRIKDYCQGMEEEYGEELPVSNELDGNVVYKTFGGLKHGRFAMGNGSFKKGEVLAAVKHKKSRVSTTSYNAVVRENAQLRREVIENRGMLMAVYDKLGMDIPDNVLARWESQREVYKCIVWFY</sequence>
<reference evidence="1" key="1">
    <citation type="submission" date="2013-08" db="EMBL/GenBank/DDBJ databases">
        <title>Oryza genome evolution.</title>
        <authorList>
            <person name="Wing R.A."/>
            <person name="Panaud O."/>
            <person name="Oliveira A.C."/>
        </authorList>
    </citation>
    <scope>NUCLEOTIDE SEQUENCE</scope>
</reference>
<accession>A0A0D9Y9J5</accession>
<evidence type="ECO:0000313" key="2">
    <source>
        <dbReference type="Proteomes" id="UP000026961"/>
    </source>
</evidence>
<dbReference type="InterPro" id="IPR039266">
    <property type="entry name" value="EN-1/SPM"/>
</dbReference>
<evidence type="ECO:0000313" key="1">
    <source>
        <dbReference type="EnsemblPlants" id="OGLUM01G20550.1"/>
    </source>
</evidence>
<dbReference type="EnsemblPlants" id="OGLUM01G20550.1">
    <property type="protein sequence ID" value="OGLUM01G20550.1"/>
    <property type="gene ID" value="OGLUM01G20550"/>
</dbReference>
<dbReference type="PANTHER" id="PTHR33157">
    <property type="entry name" value="AUTONOMOUS TRANSPOSABLE ELEMENT EN-1 MOSAIC PROTEIN-RELATED"/>
    <property type="match status" value="1"/>
</dbReference>
<proteinExistence type="predicted"/>
<dbReference type="HOGENOM" id="CLU_036670_0_0_1"/>
<name>A0A0D9Y9J5_9ORYZ</name>
<dbReference type="AlphaFoldDB" id="A0A0D9Y9J5"/>
<keyword evidence="2" id="KW-1185">Reference proteome</keyword>
<dbReference type="PANTHER" id="PTHR33157:SF5">
    <property type="entry name" value="OS09G0314100 PROTEIN"/>
    <property type="match status" value="1"/>
</dbReference>
<organism evidence="1">
    <name type="scientific">Oryza glumipatula</name>
    <dbReference type="NCBI Taxonomy" id="40148"/>
    <lineage>
        <taxon>Eukaryota</taxon>
        <taxon>Viridiplantae</taxon>
        <taxon>Streptophyta</taxon>
        <taxon>Embryophyta</taxon>
        <taxon>Tracheophyta</taxon>
        <taxon>Spermatophyta</taxon>
        <taxon>Magnoliopsida</taxon>
        <taxon>Liliopsida</taxon>
        <taxon>Poales</taxon>
        <taxon>Poaceae</taxon>
        <taxon>BOP clade</taxon>
        <taxon>Oryzoideae</taxon>
        <taxon>Oryzeae</taxon>
        <taxon>Oryzinae</taxon>
        <taxon>Oryza</taxon>
    </lineage>
</organism>